<evidence type="ECO:0000256" key="2">
    <source>
        <dbReference type="ARBA" id="ARBA00023285"/>
    </source>
</evidence>
<keyword evidence="2" id="KW-0170">Cobalt</keyword>
<dbReference type="Pfam" id="PF02607">
    <property type="entry name" value="B12-binding_2"/>
    <property type="match status" value="1"/>
</dbReference>
<dbReference type="PANTHER" id="PTHR45833">
    <property type="entry name" value="METHIONINE SYNTHASE"/>
    <property type="match status" value="1"/>
</dbReference>
<organism evidence="4 5">
    <name type="scientific">Actinoplanes couchii</name>
    <dbReference type="NCBI Taxonomy" id="403638"/>
    <lineage>
        <taxon>Bacteria</taxon>
        <taxon>Bacillati</taxon>
        <taxon>Actinomycetota</taxon>
        <taxon>Actinomycetes</taxon>
        <taxon>Micromonosporales</taxon>
        <taxon>Micromonosporaceae</taxon>
        <taxon>Actinoplanes</taxon>
    </lineage>
</organism>
<dbReference type="InterPro" id="IPR003759">
    <property type="entry name" value="Cbl-bd_cap"/>
</dbReference>
<dbReference type="Gene3D" id="1.10.1240.10">
    <property type="entry name" value="Methionine synthase domain"/>
    <property type="match status" value="1"/>
</dbReference>
<dbReference type="InterPro" id="IPR050554">
    <property type="entry name" value="Met_Synthase/Corrinoid"/>
</dbReference>
<gene>
    <name evidence="4" type="ORF">Aco03nite_004910</name>
</gene>
<dbReference type="InterPro" id="IPR009050">
    <property type="entry name" value="Globin-like_sf"/>
</dbReference>
<comment type="caution">
    <text evidence="4">The sequence shown here is derived from an EMBL/GenBank/DDBJ whole genome shotgun (WGS) entry which is preliminary data.</text>
</comment>
<reference evidence="4 5" key="1">
    <citation type="submission" date="2021-01" db="EMBL/GenBank/DDBJ databases">
        <title>Whole genome shotgun sequence of Actinoplanes couchii NBRC 106145.</title>
        <authorList>
            <person name="Komaki H."/>
            <person name="Tamura T."/>
        </authorList>
    </citation>
    <scope>NUCLEOTIDE SEQUENCE [LARGE SCALE GENOMIC DNA]</scope>
    <source>
        <strain evidence="4 5">NBRC 106145</strain>
    </source>
</reference>
<proteinExistence type="predicted"/>
<keyword evidence="1" id="KW-0479">Metal-binding</keyword>
<dbReference type="InterPro" id="IPR036594">
    <property type="entry name" value="Meth_synthase_dom"/>
</dbReference>
<sequence length="352" mass="37662">MTAHQVVTRIDGALADHYLSLVADGDEQAAAELVLGLLDDGVPAQRIIVDLIGATQARVGELWAANEWSVAREHAATAAGERALAALAGRTPPVGRSGRPFRGRIALACVDGEWHGLPARMLAELLRLDGWRVDYLGASVPGRHLITHLHQTGPDAVALSCMLPTRLPRAHAAITACRAAGVPVIAGGRGFGPDGRWAQRLGAHAWAATGEEAVTRLSVDWPPPYVSDLSPDGPNLGDEEYTHLVRSRPELITTAMQRLAAAYPEADHYDQSQADSTAEDLGHIVDFLAAALYMGEPAIFLDFTRWTAEVLQARNVPPNALRAGLHLIQDQLSDFPSAADLLNRASTQIPKT</sequence>
<dbReference type="SUPFAM" id="SSF46458">
    <property type="entry name" value="Globin-like"/>
    <property type="match status" value="1"/>
</dbReference>
<evidence type="ECO:0000313" key="4">
    <source>
        <dbReference type="EMBL" id="GID52087.1"/>
    </source>
</evidence>
<dbReference type="EMBL" id="BOMG01000008">
    <property type="protein sequence ID" value="GID52087.1"/>
    <property type="molecule type" value="Genomic_DNA"/>
</dbReference>
<dbReference type="Gene3D" id="3.40.50.280">
    <property type="entry name" value="Cobalamin-binding domain"/>
    <property type="match status" value="1"/>
</dbReference>
<evidence type="ECO:0000259" key="3">
    <source>
        <dbReference type="PROSITE" id="PS51332"/>
    </source>
</evidence>
<evidence type="ECO:0000256" key="1">
    <source>
        <dbReference type="ARBA" id="ARBA00022723"/>
    </source>
</evidence>
<evidence type="ECO:0000313" key="5">
    <source>
        <dbReference type="Proteomes" id="UP000612282"/>
    </source>
</evidence>
<dbReference type="RefSeq" id="WP_203792906.1">
    <property type="nucleotide sequence ID" value="NZ_BAAAQE010000090.1"/>
</dbReference>
<dbReference type="Proteomes" id="UP000612282">
    <property type="component" value="Unassembled WGS sequence"/>
</dbReference>
<feature type="domain" description="B12-binding" evidence="3">
    <location>
        <begin position="102"/>
        <end position="228"/>
    </location>
</feature>
<keyword evidence="5" id="KW-1185">Reference proteome</keyword>
<dbReference type="Pfam" id="PF02310">
    <property type="entry name" value="B12-binding"/>
    <property type="match status" value="1"/>
</dbReference>
<dbReference type="InterPro" id="IPR036724">
    <property type="entry name" value="Cobalamin-bd_sf"/>
</dbReference>
<dbReference type="SUPFAM" id="SSF52242">
    <property type="entry name" value="Cobalamin (vitamin B12)-binding domain"/>
    <property type="match status" value="1"/>
</dbReference>
<name>A0ABQ3X0P2_9ACTN</name>
<dbReference type="InterPro" id="IPR006158">
    <property type="entry name" value="Cobalamin-bd"/>
</dbReference>
<accession>A0ABQ3X0P2</accession>
<dbReference type="PANTHER" id="PTHR45833:SF1">
    <property type="entry name" value="METHIONINE SYNTHASE"/>
    <property type="match status" value="1"/>
</dbReference>
<dbReference type="PROSITE" id="PS51332">
    <property type="entry name" value="B12_BINDING"/>
    <property type="match status" value="1"/>
</dbReference>
<protein>
    <submittedName>
        <fullName evidence="4">Cobalamin-binding protein</fullName>
    </submittedName>
</protein>